<dbReference type="InterPro" id="IPR026022">
    <property type="entry name" value="PhoU_dom"/>
</dbReference>
<accession>E6K0X1</accession>
<keyword evidence="4 7" id="KW-0813">Transport</keyword>
<dbReference type="Pfam" id="PF01895">
    <property type="entry name" value="PhoU"/>
    <property type="match status" value="2"/>
</dbReference>
<evidence type="ECO:0000256" key="5">
    <source>
        <dbReference type="ARBA" id="ARBA00022490"/>
    </source>
</evidence>
<evidence type="ECO:0000256" key="7">
    <source>
        <dbReference type="PIRNR" id="PIRNR003107"/>
    </source>
</evidence>
<dbReference type="AlphaFoldDB" id="E6K0X1"/>
<dbReference type="PANTHER" id="PTHR42930">
    <property type="entry name" value="PHOSPHATE-SPECIFIC TRANSPORT SYSTEM ACCESSORY PROTEIN PHOU"/>
    <property type="match status" value="1"/>
</dbReference>
<evidence type="ECO:0000313" key="10">
    <source>
        <dbReference type="Proteomes" id="UP000004946"/>
    </source>
</evidence>
<dbReference type="PIRSF" id="PIRSF003107">
    <property type="entry name" value="PhoU"/>
    <property type="match status" value="1"/>
</dbReference>
<proteinExistence type="inferred from homology"/>
<comment type="subcellular location">
    <subcellularLocation>
        <location evidence="1 7">Cytoplasm</location>
    </subcellularLocation>
</comment>
<dbReference type="Gene3D" id="1.20.58.220">
    <property type="entry name" value="Phosphate transport system protein phou homolog 2, domain 2"/>
    <property type="match status" value="1"/>
</dbReference>
<dbReference type="GO" id="GO:0045936">
    <property type="term" value="P:negative regulation of phosphate metabolic process"/>
    <property type="evidence" value="ECO:0007669"/>
    <property type="project" value="InterPro"/>
</dbReference>
<protein>
    <recommendedName>
        <fullName evidence="7">Phosphate-specific transport system accessory protein PhoU</fullName>
    </recommendedName>
</protein>
<dbReference type="NCBIfam" id="TIGR02135">
    <property type="entry name" value="phoU_full"/>
    <property type="match status" value="1"/>
</dbReference>
<dbReference type="GO" id="GO:0006817">
    <property type="term" value="P:phosphate ion transport"/>
    <property type="evidence" value="ECO:0007669"/>
    <property type="project" value="UniProtKB-KW"/>
</dbReference>
<keyword evidence="6 7" id="KW-0592">Phosphate transport</keyword>
<dbReference type="SUPFAM" id="SSF109755">
    <property type="entry name" value="PhoU-like"/>
    <property type="match status" value="1"/>
</dbReference>
<dbReference type="PANTHER" id="PTHR42930:SF3">
    <property type="entry name" value="PHOSPHATE-SPECIFIC TRANSPORT SYSTEM ACCESSORY PROTEIN PHOU"/>
    <property type="match status" value="1"/>
</dbReference>
<dbReference type="InterPro" id="IPR038078">
    <property type="entry name" value="PhoU-like_sf"/>
</dbReference>
<evidence type="ECO:0000256" key="1">
    <source>
        <dbReference type="ARBA" id="ARBA00004496"/>
    </source>
</evidence>
<dbReference type="FunFam" id="1.20.58.220:FF:000004">
    <property type="entry name" value="Phosphate-specific transport system accessory protein PhoU"/>
    <property type="match status" value="1"/>
</dbReference>
<dbReference type="EMBL" id="AEON01000001">
    <property type="protein sequence ID" value="EFT83452.1"/>
    <property type="molecule type" value="Genomic_DNA"/>
</dbReference>
<keyword evidence="10" id="KW-1185">Reference proteome</keyword>
<reference evidence="9 10" key="1">
    <citation type="submission" date="2010-12" db="EMBL/GenBank/DDBJ databases">
        <authorList>
            <person name="Muzny D."/>
            <person name="Qin X."/>
            <person name="Buhay C."/>
            <person name="Dugan-Rocha S."/>
            <person name="Ding Y."/>
            <person name="Chen G."/>
            <person name="Hawes A."/>
            <person name="Holder M."/>
            <person name="Jhangiani S."/>
            <person name="Johnson A."/>
            <person name="Khan Z."/>
            <person name="Li Z."/>
            <person name="Liu W."/>
            <person name="Liu X."/>
            <person name="Perez L."/>
            <person name="Shen H."/>
            <person name="Wang Q."/>
            <person name="Watt J."/>
            <person name="Xi L."/>
            <person name="Xin Y."/>
            <person name="Zhou J."/>
            <person name="Deng J."/>
            <person name="Jiang H."/>
            <person name="Liu Y."/>
            <person name="Qu J."/>
            <person name="Song X.-Z."/>
            <person name="Zhang L."/>
            <person name="Villasana D."/>
            <person name="Johnson A."/>
            <person name="Liu J."/>
            <person name="Liyanage D."/>
            <person name="Lorensuhewa L."/>
            <person name="Robinson T."/>
            <person name="Song A."/>
            <person name="Song B.-B."/>
            <person name="Dinh H."/>
            <person name="Thornton R."/>
            <person name="Coyle M."/>
            <person name="Francisco L."/>
            <person name="Jackson L."/>
            <person name="Javaid M."/>
            <person name="Korchina V."/>
            <person name="Kovar C."/>
            <person name="Mata R."/>
            <person name="Mathew T."/>
            <person name="Ngo R."/>
            <person name="Nguyen L."/>
            <person name="Nguyen N."/>
            <person name="Okwuonu G."/>
            <person name="Ongeri F."/>
            <person name="Pham C."/>
            <person name="Simmons D."/>
            <person name="Wilczek-Boney K."/>
            <person name="Hale W."/>
            <person name="Jakkamsetti A."/>
            <person name="Pham P."/>
            <person name="Ruth R."/>
            <person name="San Lucas F."/>
            <person name="Warren J."/>
            <person name="Zhang J."/>
            <person name="Zhao Z."/>
            <person name="Zhou C."/>
            <person name="Zhu D."/>
            <person name="Lee S."/>
            <person name="Bess C."/>
            <person name="Blankenburg K."/>
            <person name="Forbes L."/>
            <person name="Fu Q."/>
            <person name="Gubbala S."/>
            <person name="Hirani K."/>
            <person name="Jayaseelan J.C."/>
            <person name="Lara F."/>
            <person name="Munidasa M."/>
            <person name="Palculict T."/>
            <person name="Patil S."/>
            <person name="Pu L.-L."/>
            <person name="Saada N."/>
            <person name="Tang L."/>
            <person name="Weissenberger G."/>
            <person name="Zhu Y."/>
            <person name="Hemphill L."/>
            <person name="Shang Y."/>
            <person name="Youmans B."/>
            <person name="Ayvaz T."/>
            <person name="Ross M."/>
            <person name="Santibanez J."/>
            <person name="Aqrawi P."/>
            <person name="Gross S."/>
            <person name="Joshi V."/>
            <person name="Fowler G."/>
            <person name="Nazareth L."/>
            <person name="Reid J."/>
            <person name="Worley K."/>
            <person name="Petrosino J."/>
            <person name="Highlander S."/>
            <person name="Gibbs R."/>
        </authorList>
    </citation>
    <scope>NUCLEOTIDE SEQUENCE [LARGE SCALE GENOMIC DNA]</scope>
    <source>
        <strain evidence="9 10">DSM 10105</strain>
    </source>
</reference>
<evidence type="ECO:0000313" key="9">
    <source>
        <dbReference type="EMBL" id="EFT83452.1"/>
    </source>
</evidence>
<sequence length="246" mass="27727">MLYHRDHKERQGSRTKDGTAMRVIFTKELKMVADDLDRLSKGVHLAIDQAGKALLDSDIDTAQAVIDGDAALDKLENDILNHCVTLLAQQSPVATDLRMVVSTLRLAATFERMGDLARHIAETARRAYPQCAIDDSAREVFEQMQQFVSHASAQLTTILDTRDVRMAERLIINDDKLDALHEKTFELATSDAWPASRQQIIDLVLLGRYYERFGDHAVSVARMLVYMVSGFDPTKEPQLERDQEVS</sequence>
<feature type="domain" description="PhoU" evidence="8">
    <location>
        <begin position="142"/>
        <end position="222"/>
    </location>
</feature>
<comment type="similarity">
    <text evidence="2 7">Belongs to the PhoU family.</text>
</comment>
<evidence type="ECO:0000256" key="4">
    <source>
        <dbReference type="ARBA" id="ARBA00022448"/>
    </source>
</evidence>
<gene>
    <name evidence="9" type="primary">phoU</name>
    <name evidence="9" type="ORF">HMPREF0620_0457</name>
</gene>
<dbReference type="Proteomes" id="UP000004946">
    <property type="component" value="Chromosome"/>
</dbReference>
<dbReference type="InterPro" id="IPR028366">
    <property type="entry name" value="PhoU"/>
</dbReference>
<evidence type="ECO:0000256" key="3">
    <source>
        <dbReference type="ARBA" id="ARBA00011738"/>
    </source>
</evidence>
<evidence type="ECO:0000256" key="6">
    <source>
        <dbReference type="ARBA" id="ARBA00022592"/>
    </source>
</evidence>
<dbReference type="HOGENOM" id="CLU_078518_1_0_11"/>
<evidence type="ECO:0000256" key="2">
    <source>
        <dbReference type="ARBA" id="ARBA00008107"/>
    </source>
</evidence>
<organism evidence="9 10">
    <name type="scientific">Parascardovia denticolens DSM 10105 = JCM 12538</name>
    <dbReference type="NCBI Taxonomy" id="864564"/>
    <lineage>
        <taxon>Bacteria</taxon>
        <taxon>Bacillati</taxon>
        <taxon>Actinomycetota</taxon>
        <taxon>Actinomycetes</taxon>
        <taxon>Bifidobacteriales</taxon>
        <taxon>Bifidobacteriaceae</taxon>
        <taxon>Parascardovia</taxon>
    </lineage>
</organism>
<evidence type="ECO:0000259" key="8">
    <source>
        <dbReference type="Pfam" id="PF01895"/>
    </source>
</evidence>
<dbReference type="eggNOG" id="COG0704">
    <property type="taxonomic scope" value="Bacteria"/>
</dbReference>
<comment type="caution">
    <text evidence="9">The sequence shown here is derived from an EMBL/GenBank/DDBJ whole genome shotgun (WGS) entry which is preliminary data.</text>
</comment>
<dbReference type="GO" id="GO:0005737">
    <property type="term" value="C:cytoplasm"/>
    <property type="evidence" value="ECO:0007669"/>
    <property type="project" value="UniProtKB-SubCell"/>
</dbReference>
<comment type="subunit">
    <text evidence="3 7">Homodimer.</text>
</comment>
<keyword evidence="5 7" id="KW-0963">Cytoplasm</keyword>
<feature type="domain" description="PhoU" evidence="8">
    <location>
        <begin position="37"/>
        <end position="123"/>
    </location>
</feature>
<comment type="function">
    <text evidence="7">Plays a role in the regulation of phosphate uptake.</text>
</comment>
<dbReference type="GO" id="GO:0030643">
    <property type="term" value="P:intracellular phosphate ion homeostasis"/>
    <property type="evidence" value="ECO:0007669"/>
    <property type="project" value="InterPro"/>
</dbReference>
<name>E6K0X1_PARDN</name>